<evidence type="ECO:0000256" key="1">
    <source>
        <dbReference type="SAM" id="MobiDB-lite"/>
    </source>
</evidence>
<comment type="caution">
    <text evidence="2">The sequence shown here is derived from an EMBL/GenBank/DDBJ whole genome shotgun (WGS) entry which is preliminary data.</text>
</comment>
<feature type="region of interest" description="Disordered" evidence="1">
    <location>
        <begin position="1"/>
        <end position="24"/>
    </location>
</feature>
<protein>
    <submittedName>
        <fullName evidence="2">Uncharacterized protein</fullName>
    </submittedName>
</protein>
<dbReference type="EMBL" id="SPHZ02000001">
    <property type="protein sequence ID" value="KAF0934354.1"/>
    <property type="molecule type" value="Genomic_DNA"/>
</dbReference>
<name>A0A6G1FBV2_9ORYZ</name>
<keyword evidence="3" id="KW-1185">Reference proteome</keyword>
<organism evidence="2 3">
    <name type="scientific">Oryza meyeriana var. granulata</name>
    <dbReference type="NCBI Taxonomy" id="110450"/>
    <lineage>
        <taxon>Eukaryota</taxon>
        <taxon>Viridiplantae</taxon>
        <taxon>Streptophyta</taxon>
        <taxon>Embryophyta</taxon>
        <taxon>Tracheophyta</taxon>
        <taxon>Spermatophyta</taxon>
        <taxon>Magnoliopsida</taxon>
        <taxon>Liliopsida</taxon>
        <taxon>Poales</taxon>
        <taxon>Poaceae</taxon>
        <taxon>BOP clade</taxon>
        <taxon>Oryzoideae</taxon>
        <taxon>Oryzeae</taxon>
        <taxon>Oryzinae</taxon>
        <taxon>Oryza</taxon>
        <taxon>Oryza meyeriana</taxon>
    </lineage>
</organism>
<evidence type="ECO:0000313" key="2">
    <source>
        <dbReference type="EMBL" id="KAF0934354.1"/>
    </source>
</evidence>
<proteinExistence type="predicted"/>
<dbReference type="AlphaFoldDB" id="A0A6G1FBV2"/>
<reference evidence="2 3" key="1">
    <citation type="submission" date="2019-11" db="EMBL/GenBank/DDBJ databases">
        <title>Whole genome sequence of Oryza granulata.</title>
        <authorList>
            <person name="Li W."/>
        </authorList>
    </citation>
    <scope>NUCLEOTIDE SEQUENCE [LARGE SCALE GENOMIC DNA]</scope>
    <source>
        <strain evidence="3">cv. Menghai</strain>
        <tissue evidence="2">Leaf</tissue>
    </source>
</reference>
<evidence type="ECO:0000313" key="3">
    <source>
        <dbReference type="Proteomes" id="UP000479710"/>
    </source>
</evidence>
<accession>A0A6G1FBV2</accession>
<dbReference type="Proteomes" id="UP000479710">
    <property type="component" value="Unassembled WGS sequence"/>
</dbReference>
<gene>
    <name evidence="2" type="ORF">E2562_024840</name>
</gene>
<sequence>MSVAGGRRAEEVEEGGLPDGAANTGVTSTSPAAILILAAAAASSRPHLAIKDMYIRLRSKQHGGIKTVRWIGNDRYALDWGARTGWKQSDAAAGEGGSGRVARVSACMQRSRLARIGARRQCTAA</sequence>